<comment type="similarity">
    <text evidence="2 9">Belongs to the membrane-bound acyltransferase family.</text>
</comment>
<feature type="transmembrane region" description="Helical" evidence="10">
    <location>
        <begin position="441"/>
        <end position="459"/>
    </location>
</feature>
<dbReference type="EMBL" id="JAYJLD010000028">
    <property type="protein sequence ID" value="MEB3103158.1"/>
    <property type="molecule type" value="Genomic_DNA"/>
</dbReference>
<dbReference type="GO" id="GO:0016746">
    <property type="term" value="F:acyltransferase activity"/>
    <property type="evidence" value="ECO:0007669"/>
    <property type="project" value="UniProtKB-KW"/>
</dbReference>
<evidence type="ECO:0000313" key="11">
    <source>
        <dbReference type="EMBL" id="MEB3103158.1"/>
    </source>
</evidence>
<keyword evidence="7 9" id="KW-0472">Membrane</keyword>
<evidence type="ECO:0000256" key="2">
    <source>
        <dbReference type="ARBA" id="ARBA00010323"/>
    </source>
</evidence>
<organism evidence="11 12">
    <name type="scientific">Ferviditalea candida</name>
    <dbReference type="NCBI Taxonomy" id="3108399"/>
    <lineage>
        <taxon>Bacteria</taxon>
        <taxon>Bacillati</taxon>
        <taxon>Bacillota</taxon>
        <taxon>Bacilli</taxon>
        <taxon>Bacillales</taxon>
        <taxon>Paenibacillaceae</taxon>
        <taxon>Ferviditalea</taxon>
    </lineage>
</organism>
<keyword evidence="6 10" id="KW-1133">Transmembrane helix</keyword>
<comment type="caution">
    <text evidence="11">The sequence shown here is derived from an EMBL/GenBank/DDBJ whole genome shotgun (WGS) entry which is preliminary data.</text>
</comment>
<gene>
    <name evidence="11" type="ORF">VF724_15990</name>
</gene>
<evidence type="ECO:0000256" key="4">
    <source>
        <dbReference type="ARBA" id="ARBA00022679"/>
    </source>
</evidence>
<name>A0ABU5ZLU6_9BACL</name>
<feature type="transmembrane region" description="Helical" evidence="10">
    <location>
        <begin position="403"/>
        <end position="421"/>
    </location>
</feature>
<dbReference type="InterPro" id="IPR024194">
    <property type="entry name" value="Ac/AlaTfrase_AlgI/DltB"/>
</dbReference>
<dbReference type="Pfam" id="PF03062">
    <property type="entry name" value="MBOAT"/>
    <property type="match status" value="1"/>
</dbReference>
<evidence type="ECO:0000256" key="3">
    <source>
        <dbReference type="ARBA" id="ARBA00022475"/>
    </source>
</evidence>
<protein>
    <submittedName>
        <fullName evidence="11">MBOAT family O-acyltransferase</fullName>
        <ecNumber evidence="11">2.3.-.-</ecNumber>
    </submittedName>
</protein>
<keyword evidence="3 9" id="KW-1003">Cell membrane</keyword>
<accession>A0ABU5ZLU6</accession>
<evidence type="ECO:0000256" key="10">
    <source>
        <dbReference type="SAM" id="Phobius"/>
    </source>
</evidence>
<dbReference type="InterPro" id="IPR004299">
    <property type="entry name" value="MBOAT_fam"/>
</dbReference>
<feature type="transmembrane region" description="Helical" evidence="10">
    <location>
        <begin position="43"/>
        <end position="64"/>
    </location>
</feature>
<dbReference type="Proteomes" id="UP001310386">
    <property type="component" value="Unassembled WGS sequence"/>
</dbReference>
<dbReference type="RefSeq" id="WP_371755286.1">
    <property type="nucleotide sequence ID" value="NZ_JAYJLD010000028.1"/>
</dbReference>
<dbReference type="PIRSF" id="PIRSF500217">
    <property type="entry name" value="AlgI"/>
    <property type="match status" value="1"/>
</dbReference>
<feature type="transmembrane region" description="Helical" evidence="10">
    <location>
        <begin position="360"/>
        <end position="383"/>
    </location>
</feature>
<evidence type="ECO:0000256" key="1">
    <source>
        <dbReference type="ARBA" id="ARBA00004651"/>
    </source>
</evidence>
<keyword evidence="12" id="KW-1185">Reference proteome</keyword>
<dbReference type="InterPro" id="IPR051085">
    <property type="entry name" value="MB_O-acyltransferase"/>
</dbReference>
<dbReference type="PANTHER" id="PTHR13285:SF23">
    <property type="entry name" value="TEICHOIC ACID D-ALANYLTRANSFERASE"/>
    <property type="match status" value="1"/>
</dbReference>
<reference evidence="11" key="1">
    <citation type="submission" date="2023-12" db="EMBL/GenBank/DDBJ databases">
        <title>Fervidustalea candida gen. nov., sp. nov., a novel member of the family Paenibacillaceae isolated from a geothermal area.</title>
        <authorList>
            <person name="Li W.-J."/>
            <person name="Jiao J.-Y."/>
            <person name="Chen Y."/>
        </authorList>
    </citation>
    <scope>NUCLEOTIDE SEQUENCE</scope>
    <source>
        <strain evidence="11">SYSU GA230002</strain>
    </source>
</reference>
<evidence type="ECO:0000256" key="8">
    <source>
        <dbReference type="ARBA" id="ARBA00023315"/>
    </source>
</evidence>
<dbReference type="EC" id="2.3.-.-" evidence="11"/>
<feature type="transmembrane region" description="Helical" evidence="10">
    <location>
        <begin position="318"/>
        <end position="339"/>
    </location>
</feature>
<sequence>MLFHSPNFLIFFIAVLIPYFMYKRSRIAVLALANAVFYGFSGFKILLLFVLVTIATFCIVHGMRKENWRWLFWVGILLNLMNLAFFKYTLFLLNSFQGLTGIRFGFADYTQFSIVLPIGISFYTFELISYLIDVRRGETVPTRSFLTFWTFVSMFPHLIAGPIMRGNELIPQLELLSEKRVSWMEVKYGLYLFFIGTIKKIILADNLAPVADSFFNKAHALSGTESWIAAYLFTFQIYFDFSAYSDMALGLGYIMGVQLAQNFITPYLSSNPTEFWKRWHITLSRWIRDYIYIGLGGNRKGRARTQFNLLAAMLLSGLWHGANWTFVLWGGLHGILLVLHKWSLRLNRWRRINQLRGTRLYHILAVAVFFHITVWTWVFFRAPNFSLGWSMTQEMMKVNVNDLVRHPLFLAICGLYVLHLAENWIRSDESRSGWVWHRVPAPVRGLLYFILVLTIIYFTKGETYNFIYFQF</sequence>
<dbReference type="PANTHER" id="PTHR13285">
    <property type="entry name" value="ACYLTRANSFERASE"/>
    <property type="match status" value="1"/>
</dbReference>
<feature type="transmembrane region" description="Helical" evidence="10">
    <location>
        <begin position="70"/>
        <end position="93"/>
    </location>
</feature>
<evidence type="ECO:0000256" key="7">
    <source>
        <dbReference type="ARBA" id="ARBA00023136"/>
    </source>
</evidence>
<feature type="transmembrane region" description="Helical" evidence="10">
    <location>
        <begin position="114"/>
        <end position="132"/>
    </location>
</feature>
<dbReference type="PIRSF" id="PIRSF016636">
    <property type="entry name" value="AlgI_DltB"/>
    <property type="match status" value="1"/>
</dbReference>
<comment type="subcellular location">
    <subcellularLocation>
        <location evidence="1">Cell membrane</location>
        <topology evidence="1">Multi-pass membrane protein</topology>
    </subcellularLocation>
</comment>
<keyword evidence="5 10" id="KW-0812">Transmembrane</keyword>
<feature type="transmembrane region" description="Helical" evidence="10">
    <location>
        <begin position="6"/>
        <end position="22"/>
    </location>
</feature>
<proteinExistence type="inferred from homology"/>
<evidence type="ECO:0000256" key="5">
    <source>
        <dbReference type="ARBA" id="ARBA00022692"/>
    </source>
</evidence>
<keyword evidence="4 9" id="KW-0808">Transferase</keyword>
<feature type="transmembrane region" description="Helical" evidence="10">
    <location>
        <begin position="144"/>
        <end position="167"/>
    </location>
</feature>
<evidence type="ECO:0000313" key="12">
    <source>
        <dbReference type="Proteomes" id="UP001310386"/>
    </source>
</evidence>
<dbReference type="InterPro" id="IPR028362">
    <property type="entry name" value="AlgI"/>
</dbReference>
<evidence type="ECO:0000256" key="6">
    <source>
        <dbReference type="ARBA" id="ARBA00022989"/>
    </source>
</evidence>
<evidence type="ECO:0000256" key="9">
    <source>
        <dbReference type="PIRNR" id="PIRNR016636"/>
    </source>
</evidence>
<keyword evidence="8 9" id="KW-0012">Acyltransferase</keyword>